<accession>W3WG73</accession>
<sequence>MTLFDEFENLILSQPQSHTEPSEFFASLGAPSVSIAVLDHGEITTRCYSTVGDGVKTRFQACSISKPISALAVMRLADQGRLSLDDKIAHLLSDKVVNSLGPADLVQEITFAHILSHTAGLNNGGFPGYSDIDHPSATDIVLGKSGVNTTPIKVVGIPGRQWRYSGGGFVLLQIALEKLTSLPFPQIMKELVLQPLGMHDSCYGTPEEEVELAKAYYTGVTQCSVPWHYLPELAAAGLWTTPGDLCKAIYALQQSLAGSENAFLKLDTAKRMLTEVDSNAMSLGWVAPKDPGTYFGHGGSNDPGYRCVAMGIADLLGQKKEFPNADCGIAVMTNSAFGIEPAYAALQTIKYLKGWREATTVSVSMPFVAPLAVVHREIRGDWKDWMGQWSNGTDVWTIDADSDGQPQARWRERQPIKLLPAAICPEQYPEGESLDLVLNGVGVILRLAWAEGERSIESMDALAYKTTKLSRTG</sequence>
<proteinExistence type="inferred from homology"/>
<organism evidence="3 4">
    <name type="scientific">Pestalotiopsis fici (strain W106-1 / CGMCC3.15140)</name>
    <dbReference type="NCBI Taxonomy" id="1229662"/>
    <lineage>
        <taxon>Eukaryota</taxon>
        <taxon>Fungi</taxon>
        <taxon>Dikarya</taxon>
        <taxon>Ascomycota</taxon>
        <taxon>Pezizomycotina</taxon>
        <taxon>Sordariomycetes</taxon>
        <taxon>Xylariomycetidae</taxon>
        <taxon>Amphisphaeriales</taxon>
        <taxon>Sporocadaceae</taxon>
        <taxon>Pestalotiopsis</taxon>
    </lineage>
</organism>
<evidence type="ECO:0000259" key="2">
    <source>
        <dbReference type="Pfam" id="PF00144"/>
    </source>
</evidence>
<dbReference type="OrthoDB" id="5946976at2759"/>
<dbReference type="InParanoid" id="W3WG73"/>
<dbReference type="HOGENOM" id="CLU_020027_8_2_1"/>
<name>W3WG73_PESFW</name>
<dbReference type="PANTHER" id="PTHR46825">
    <property type="entry name" value="D-ALANYL-D-ALANINE-CARBOXYPEPTIDASE/ENDOPEPTIDASE AMPH"/>
    <property type="match status" value="1"/>
</dbReference>
<evidence type="ECO:0000313" key="4">
    <source>
        <dbReference type="Proteomes" id="UP000030651"/>
    </source>
</evidence>
<feature type="domain" description="Beta-lactamase-related" evidence="2">
    <location>
        <begin position="26"/>
        <end position="342"/>
    </location>
</feature>
<dbReference type="OMA" id="CASVAIM"/>
<dbReference type="STRING" id="1229662.W3WG73"/>
<dbReference type="eggNOG" id="ENOG502SII7">
    <property type="taxonomic scope" value="Eukaryota"/>
</dbReference>
<dbReference type="EMBL" id="KI912125">
    <property type="protein sequence ID" value="ETS72925.1"/>
    <property type="molecule type" value="Genomic_DNA"/>
</dbReference>
<evidence type="ECO:0000313" key="3">
    <source>
        <dbReference type="EMBL" id="ETS72925.1"/>
    </source>
</evidence>
<dbReference type="GeneID" id="19280330"/>
<dbReference type="SUPFAM" id="SSF56601">
    <property type="entry name" value="beta-lactamase/transpeptidase-like"/>
    <property type="match status" value="1"/>
</dbReference>
<dbReference type="KEGG" id="pfy:PFICI_15317"/>
<dbReference type="RefSeq" id="XP_007842089.1">
    <property type="nucleotide sequence ID" value="XM_007843898.1"/>
</dbReference>
<dbReference type="InterPro" id="IPR001466">
    <property type="entry name" value="Beta-lactam-related"/>
</dbReference>
<keyword evidence="4" id="KW-1185">Reference proteome</keyword>
<dbReference type="PANTHER" id="PTHR46825:SF9">
    <property type="entry name" value="BETA-LACTAMASE-RELATED DOMAIN-CONTAINING PROTEIN"/>
    <property type="match status" value="1"/>
</dbReference>
<reference evidence="4" key="1">
    <citation type="journal article" date="2015" name="BMC Genomics">
        <title>Genomic and transcriptomic analysis of the endophytic fungus Pestalotiopsis fici reveals its lifestyle and high potential for synthesis of natural products.</title>
        <authorList>
            <person name="Wang X."/>
            <person name="Zhang X."/>
            <person name="Liu L."/>
            <person name="Xiang M."/>
            <person name="Wang W."/>
            <person name="Sun X."/>
            <person name="Che Y."/>
            <person name="Guo L."/>
            <person name="Liu G."/>
            <person name="Guo L."/>
            <person name="Wang C."/>
            <person name="Yin W.B."/>
            <person name="Stadler M."/>
            <person name="Zhang X."/>
            <person name="Liu X."/>
        </authorList>
    </citation>
    <scope>NUCLEOTIDE SEQUENCE [LARGE SCALE GENOMIC DNA]</scope>
    <source>
        <strain evidence="4">W106-1 / CGMCC3.15140</strain>
    </source>
</reference>
<dbReference type="InterPro" id="IPR012338">
    <property type="entry name" value="Beta-lactam/transpept-like"/>
</dbReference>
<gene>
    <name evidence="3" type="ORF">PFICI_15317</name>
</gene>
<comment type="similarity">
    <text evidence="1">Belongs to the peptidase S12 family.</text>
</comment>
<evidence type="ECO:0000256" key="1">
    <source>
        <dbReference type="ARBA" id="ARBA00038215"/>
    </source>
</evidence>
<dbReference type="InterPro" id="IPR050491">
    <property type="entry name" value="AmpC-like"/>
</dbReference>
<protein>
    <recommendedName>
        <fullName evidence="2">Beta-lactamase-related domain-containing protein</fullName>
    </recommendedName>
</protein>
<dbReference type="Gene3D" id="3.40.710.10">
    <property type="entry name" value="DD-peptidase/beta-lactamase superfamily"/>
    <property type="match status" value="1"/>
</dbReference>
<dbReference type="Pfam" id="PF00144">
    <property type="entry name" value="Beta-lactamase"/>
    <property type="match status" value="1"/>
</dbReference>
<dbReference type="AlphaFoldDB" id="W3WG73"/>
<dbReference type="Proteomes" id="UP000030651">
    <property type="component" value="Unassembled WGS sequence"/>
</dbReference>